<evidence type="ECO:0000313" key="4">
    <source>
        <dbReference type="Proteomes" id="UP000293623"/>
    </source>
</evidence>
<name>A0A4Q2KNY7_9SPHN</name>
<keyword evidence="1 3" id="KW-0808">Transferase</keyword>
<sequence>MSGPDTPLAGLRVVELARVLAGPFAGQTLADLGADVIKIESPEGDGTRRWGPPWIEHRGETAAAYYHACNRGKRSVVADFGKAEDRAMVAALCAGADVVIENFKAGTLERFGLDYAAVAQANPRVVYCSITGFGQDGPRREEPGYDFVIQGMSGLMAITGEPGGAPMKMGVSISDLTCGLYSVIAIQAALMMRERTGKGQHIDMALLDCSVSLLANQAMSFFASGTSPPRMGNAHAQVVPYGVYRTADGEVILAPANDKLFKALMRALGRDDMAHDPRLADNAGRIANREWMESEIVREVRKWPNEDLLAACREAGVPAGPINDCVATFADPQVKARGMAIAPGGIPGLRSPFCFSDAELALDRPSPRHGEHRADRGWRDQSA</sequence>
<dbReference type="InterPro" id="IPR044855">
    <property type="entry name" value="CoA-Trfase_III_dom3_sf"/>
</dbReference>
<dbReference type="PANTHER" id="PTHR48207">
    <property type="entry name" value="SUCCINATE--HYDROXYMETHYLGLUTARATE COA-TRANSFERASE"/>
    <property type="match status" value="1"/>
</dbReference>
<evidence type="ECO:0000313" key="3">
    <source>
        <dbReference type="EMBL" id="RXZ64931.1"/>
    </source>
</evidence>
<dbReference type="EMBL" id="SDPV01000002">
    <property type="protein sequence ID" value="RXZ64931.1"/>
    <property type="molecule type" value="Genomic_DNA"/>
</dbReference>
<evidence type="ECO:0000256" key="2">
    <source>
        <dbReference type="SAM" id="MobiDB-lite"/>
    </source>
</evidence>
<dbReference type="Proteomes" id="UP000293623">
    <property type="component" value="Unassembled WGS sequence"/>
</dbReference>
<dbReference type="PANTHER" id="PTHR48207:SF3">
    <property type="entry name" value="SUCCINATE--HYDROXYMETHYLGLUTARATE COA-TRANSFERASE"/>
    <property type="match status" value="1"/>
</dbReference>
<accession>A0A4Q2KNY7</accession>
<dbReference type="AlphaFoldDB" id="A0A4Q2KNY7"/>
<dbReference type="Pfam" id="PF02515">
    <property type="entry name" value="CoA_transf_3"/>
    <property type="match status" value="1"/>
</dbReference>
<dbReference type="InterPro" id="IPR050483">
    <property type="entry name" value="CoA-transferase_III_domain"/>
</dbReference>
<dbReference type="InterPro" id="IPR023606">
    <property type="entry name" value="CoA-Trfase_III_dom_1_sf"/>
</dbReference>
<dbReference type="SUPFAM" id="SSF89796">
    <property type="entry name" value="CoA-transferase family III (CaiB/BaiF)"/>
    <property type="match status" value="1"/>
</dbReference>
<dbReference type="Gene3D" id="3.40.50.10540">
    <property type="entry name" value="Crotonobetainyl-coa:carnitine coa-transferase, domain 1"/>
    <property type="match status" value="1"/>
</dbReference>
<dbReference type="GO" id="GO:0008410">
    <property type="term" value="F:CoA-transferase activity"/>
    <property type="evidence" value="ECO:0007669"/>
    <property type="project" value="TreeGrafter"/>
</dbReference>
<dbReference type="RefSeq" id="WP_129525236.1">
    <property type="nucleotide sequence ID" value="NZ_SDPV01000002.1"/>
</dbReference>
<dbReference type="OrthoDB" id="5720311at2"/>
<evidence type="ECO:0000256" key="1">
    <source>
        <dbReference type="ARBA" id="ARBA00022679"/>
    </source>
</evidence>
<protein>
    <submittedName>
        <fullName evidence="3">CoA transferase</fullName>
    </submittedName>
</protein>
<feature type="region of interest" description="Disordered" evidence="2">
    <location>
        <begin position="364"/>
        <end position="383"/>
    </location>
</feature>
<gene>
    <name evidence="3" type="ORF">ETX26_13895</name>
</gene>
<comment type="caution">
    <text evidence="3">The sequence shown here is derived from an EMBL/GenBank/DDBJ whole genome shotgun (WGS) entry which is preliminary data.</text>
</comment>
<proteinExistence type="predicted"/>
<keyword evidence="4" id="KW-1185">Reference proteome</keyword>
<reference evidence="3 4" key="1">
    <citation type="submission" date="2019-01" db="EMBL/GenBank/DDBJ databases">
        <title>Altererythrobacter rhizovicinus sp. nov., isolated from the rhizosphere soil of Haloxylon ammodendron.</title>
        <authorList>
            <person name="Li H.-P."/>
            <person name="Gou J.-Y."/>
            <person name="Yao D."/>
            <person name="Han Q.-Q."/>
            <person name="Shao K.-Z."/>
            <person name="Zhao Q."/>
            <person name="Zhang J.-L."/>
        </authorList>
    </citation>
    <scope>NUCLEOTIDE SEQUENCE [LARGE SCALE GENOMIC DNA]</scope>
    <source>
        <strain evidence="3 4">AY-3R</strain>
    </source>
</reference>
<dbReference type="InterPro" id="IPR003673">
    <property type="entry name" value="CoA-Trfase_fam_III"/>
</dbReference>
<organism evidence="3 4">
    <name type="scientific">Pelagerythrobacter rhizovicinus</name>
    <dbReference type="NCBI Taxonomy" id="2268576"/>
    <lineage>
        <taxon>Bacteria</taxon>
        <taxon>Pseudomonadati</taxon>
        <taxon>Pseudomonadota</taxon>
        <taxon>Alphaproteobacteria</taxon>
        <taxon>Sphingomonadales</taxon>
        <taxon>Erythrobacteraceae</taxon>
        <taxon>Pelagerythrobacter</taxon>
    </lineage>
</organism>
<dbReference type="Gene3D" id="3.30.1540.10">
    <property type="entry name" value="formyl-coa transferase, domain 3"/>
    <property type="match status" value="1"/>
</dbReference>